<protein>
    <recommendedName>
        <fullName evidence="3">Factor VIII intron 22 protein</fullName>
    </recommendedName>
</protein>
<keyword evidence="2" id="KW-1185">Reference proteome</keyword>
<evidence type="ECO:0000313" key="1">
    <source>
        <dbReference type="EMBL" id="KAH3861554.1"/>
    </source>
</evidence>
<comment type="caution">
    <text evidence="1">The sequence shown here is derived from an EMBL/GenBank/DDBJ whole genome shotgun (WGS) entry which is preliminary data.</text>
</comment>
<evidence type="ECO:0000313" key="2">
    <source>
        <dbReference type="Proteomes" id="UP000828390"/>
    </source>
</evidence>
<dbReference type="PANTHER" id="PTHR16797:SF4">
    <property type="entry name" value="40-KDA HUNTINGTIN-ASSOCIATED PROTEIN"/>
    <property type="match status" value="1"/>
</dbReference>
<evidence type="ECO:0008006" key="3">
    <source>
        <dbReference type="Google" id="ProtNLM"/>
    </source>
</evidence>
<dbReference type="AlphaFoldDB" id="A0A9D4RAY9"/>
<organism evidence="1 2">
    <name type="scientific">Dreissena polymorpha</name>
    <name type="common">Zebra mussel</name>
    <name type="synonym">Mytilus polymorpha</name>
    <dbReference type="NCBI Taxonomy" id="45954"/>
    <lineage>
        <taxon>Eukaryota</taxon>
        <taxon>Metazoa</taxon>
        <taxon>Spiralia</taxon>
        <taxon>Lophotrochozoa</taxon>
        <taxon>Mollusca</taxon>
        <taxon>Bivalvia</taxon>
        <taxon>Autobranchia</taxon>
        <taxon>Heteroconchia</taxon>
        <taxon>Euheterodonta</taxon>
        <taxon>Imparidentia</taxon>
        <taxon>Neoheterodontei</taxon>
        <taxon>Myida</taxon>
        <taxon>Dreissenoidea</taxon>
        <taxon>Dreissenidae</taxon>
        <taxon>Dreissena</taxon>
    </lineage>
</organism>
<reference evidence="1" key="1">
    <citation type="journal article" date="2019" name="bioRxiv">
        <title>The Genome of the Zebra Mussel, Dreissena polymorpha: A Resource for Invasive Species Research.</title>
        <authorList>
            <person name="McCartney M.A."/>
            <person name="Auch B."/>
            <person name="Kono T."/>
            <person name="Mallez S."/>
            <person name="Zhang Y."/>
            <person name="Obille A."/>
            <person name="Becker A."/>
            <person name="Abrahante J.E."/>
            <person name="Garbe J."/>
            <person name="Badalamenti J.P."/>
            <person name="Herman A."/>
            <person name="Mangelson H."/>
            <person name="Liachko I."/>
            <person name="Sullivan S."/>
            <person name="Sone E.D."/>
            <person name="Koren S."/>
            <person name="Silverstein K.A.T."/>
            <person name="Beckman K.B."/>
            <person name="Gohl D.M."/>
        </authorList>
    </citation>
    <scope>NUCLEOTIDE SEQUENCE</scope>
    <source>
        <strain evidence="1">Duluth1</strain>
        <tissue evidence="1">Whole animal</tissue>
    </source>
</reference>
<dbReference type="PANTHER" id="PTHR16797">
    <property type="entry name" value="FACTOR VIII-ASSOCIATED GENE 1"/>
    <property type="match status" value="1"/>
</dbReference>
<accession>A0A9D4RAY9</accession>
<gene>
    <name evidence="1" type="ORF">DPMN_024486</name>
</gene>
<dbReference type="Proteomes" id="UP000828390">
    <property type="component" value="Unassembled WGS sequence"/>
</dbReference>
<dbReference type="EMBL" id="JAIWYP010000002">
    <property type="protein sequence ID" value="KAH3861554.1"/>
    <property type="molecule type" value="Genomic_DNA"/>
</dbReference>
<dbReference type="GO" id="GO:0005769">
    <property type="term" value="C:early endosome"/>
    <property type="evidence" value="ECO:0007669"/>
    <property type="project" value="TreeGrafter"/>
</dbReference>
<dbReference type="InterPro" id="IPR039494">
    <property type="entry name" value="F8A"/>
</dbReference>
<name>A0A9D4RAY9_DREPO</name>
<reference evidence="1" key="2">
    <citation type="submission" date="2020-11" db="EMBL/GenBank/DDBJ databases">
        <authorList>
            <person name="McCartney M.A."/>
            <person name="Auch B."/>
            <person name="Kono T."/>
            <person name="Mallez S."/>
            <person name="Becker A."/>
            <person name="Gohl D.M."/>
            <person name="Silverstein K.A.T."/>
            <person name="Koren S."/>
            <person name="Bechman K.B."/>
            <person name="Herman A."/>
            <person name="Abrahante J.E."/>
            <person name="Garbe J."/>
        </authorList>
    </citation>
    <scope>NUCLEOTIDE SEQUENCE</scope>
    <source>
        <strain evidence="1">Duluth1</strain>
        <tissue evidence="1">Whole animal</tissue>
    </source>
</reference>
<dbReference type="GO" id="GO:0099518">
    <property type="term" value="P:vesicle cytoskeletal trafficking"/>
    <property type="evidence" value="ECO:0007669"/>
    <property type="project" value="TreeGrafter"/>
</dbReference>
<sequence>MAYLAQESGGSGTTGQPLGAYCDIMVRCEITRVLLLMVLQPSPQRIRPEHAQTLEKYAWGTTDDNNTNHLLDDDMFLLLQSVVMACQSRDIEALHLLQKDMWPKLSPEQNNLLQLVITEISQPSGDSAL</sequence>
<proteinExistence type="predicted"/>